<dbReference type="NCBIfam" id="TIGR01726">
    <property type="entry name" value="HEQRo_perm_3TM"/>
    <property type="match status" value="1"/>
</dbReference>
<comment type="caution">
    <text evidence="10">The sequence shown here is derived from an EMBL/GenBank/DDBJ whole genome shotgun (WGS) entry which is preliminary data.</text>
</comment>
<keyword evidence="4 9" id="KW-0812">Transmembrane</keyword>
<dbReference type="EMBL" id="JBHTIR010003144">
    <property type="protein sequence ID" value="MFD0854738.1"/>
    <property type="molecule type" value="Genomic_DNA"/>
</dbReference>
<gene>
    <name evidence="10" type="ORF">ACFQ07_21040</name>
</gene>
<organism evidence="10 11">
    <name type="scientific">Actinomadura adrarensis</name>
    <dbReference type="NCBI Taxonomy" id="1819600"/>
    <lineage>
        <taxon>Bacteria</taxon>
        <taxon>Bacillati</taxon>
        <taxon>Actinomycetota</taxon>
        <taxon>Actinomycetes</taxon>
        <taxon>Streptosporangiales</taxon>
        <taxon>Thermomonosporaceae</taxon>
        <taxon>Actinomadura</taxon>
    </lineage>
</organism>
<evidence type="ECO:0000256" key="4">
    <source>
        <dbReference type="ARBA" id="ARBA00022692"/>
    </source>
</evidence>
<evidence type="ECO:0000313" key="11">
    <source>
        <dbReference type="Proteomes" id="UP001597083"/>
    </source>
</evidence>
<dbReference type="Proteomes" id="UP001597083">
    <property type="component" value="Unassembled WGS sequence"/>
</dbReference>
<keyword evidence="5" id="KW-0029">Amino-acid transport</keyword>
<protein>
    <submittedName>
        <fullName evidence="10">ABC transporter permease subunit</fullName>
    </submittedName>
</protein>
<comment type="subcellular location">
    <subcellularLocation>
        <location evidence="1">Cell membrane</location>
        <topology evidence="1">Multi-pass membrane protein</topology>
    </subcellularLocation>
</comment>
<evidence type="ECO:0000256" key="7">
    <source>
        <dbReference type="ARBA" id="ARBA00023136"/>
    </source>
</evidence>
<feature type="transmembrane region" description="Helical" evidence="9">
    <location>
        <begin position="72"/>
        <end position="99"/>
    </location>
</feature>
<evidence type="ECO:0000256" key="3">
    <source>
        <dbReference type="ARBA" id="ARBA00022475"/>
    </source>
</evidence>
<evidence type="ECO:0000256" key="2">
    <source>
        <dbReference type="ARBA" id="ARBA00022448"/>
    </source>
</evidence>
<dbReference type="PANTHER" id="PTHR30614:SF0">
    <property type="entry name" value="L-CYSTINE TRANSPORT SYSTEM PERMEASE PROTEIN TCYL"/>
    <property type="match status" value="1"/>
</dbReference>
<proteinExistence type="predicted"/>
<dbReference type="CDD" id="cd06261">
    <property type="entry name" value="TM_PBP2"/>
    <property type="match status" value="1"/>
</dbReference>
<feature type="region of interest" description="Disordered" evidence="8">
    <location>
        <begin position="145"/>
        <end position="172"/>
    </location>
</feature>
<keyword evidence="3" id="KW-1003">Cell membrane</keyword>
<dbReference type="InterPro" id="IPR000515">
    <property type="entry name" value="MetI-like"/>
</dbReference>
<keyword evidence="11" id="KW-1185">Reference proteome</keyword>
<evidence type="ECO:0000256" key="9">
    <source>
        <dbReference type="SAM" id="Phobius"/>
    </source>
</evidence>
<dbReference type="Gene3D" id="1.10.3720.10">
    <property type="entry name" value="MetI-like"/>
    <property type="match status" value="1"/>
</dbReference>
<name>A0ABW3CK14_9ACTN</name>
<evidence type="ECO:0000256" key="6">
    <source>
        <dbReference type="ARBA" id="ARBA00022989"/>
    </source>
</evidence>
<feature type="transmembrane region" description="Helical" evidence="9">
    <location>
        <begin position="34"/>
        <end position="52"/>
    </location>
</feature>
<dbReference type="InterPro" id="IPR010065">
    <property type="entry name" value="AA_ABC_transptr_permease_3TM"/>
</dbReference>
<evidence type="ECO:0000256" key="5">
    <source>
        <dbReference type="ARBA" id="ARBA00022970"/>
    </source>
</evidence>
<keyword evidence="2" id="KW-0813">Transport</keyword>
<keyword evidence="7 9" id="KW-0472">Membrane</keyword>
<feature type="transmembrane region" description="Helical" evidence="9">
    <location>
        <begin position="111"/>
        <end position="134"/>
    </location>
</feature>
<evidence type="ECO:0000313" key="10">
    <source>
        <dbReference type="EMBL" id="MFD0854738.1"/>
    </source>
</evidence>
<reference evidence="11" key="1">
    <citation type="journal article" date="2019" name="Int. J. Syst. Evol. Microbiol.">
        <title>The Global Catalogue of Microorganisms (GCM) 10K type strain sequencing project: providing services to taxonomists for standard genome sequencing and annotation.</title>
        <authorList>
            <consortium name="The Broad Institute Genomics Platform"/>
            <consortium name="The Broad Institute Genome Sequencing Center for Infectious Disease"/>
            <person name="Wu L."/>
            <person name="Ma J."/>
        </authorList>
    </citation>
    <scope>NUCLEOTIDE SEQUENCE [LARGE SCALE GENOMIC DNA]</scope>
    <source>
        <strain evidence="11">JCM 31696</strain>
    </source>
</reference>
<accession>A0ABW3CK14</accession>
<dbReference type="SUPFAM" id="SSF161098">
    <property type="entry name" value="MetI-like"/>
    <property type="match status" value="1"/>
</dbReference>
<evidence type="ECO:0000256" key="1">
    <source>
        <dbReference type="ARBA" id="ARBA00004651"/>
    </source>
</evidence>
<dbReference type="InterPro" id="IPR035906">
    <property type="entry name" value="MetI-like_sf"/>
</dbReference>
<feature type="region of interest" description="Disordered" evidence="8">
    <location>
        <begin position="1"/>
        <end position="30"/>
    </location>
</feature>
<feature type="non-terminal residue" evidence="10">
    <location>
        <position position="194"/>
    </location>
</feature>
<dbReference type="PANTHER" id="PTHR30614">
    <property type="entry name" value="MEMBRANE COMPONENT OF AMINO ACID ABC TRANSPORTER"/>
    <property type="match status" value="1"/>
</dbReference>
<dbReference type="InterPro" id="IPR043429">
    <property type="entry name" value="ArtM/GltK/GlnP/TcyL/YhdX-like"/>
</dbReference>
<evidence type="ECO:0000256" key="8">
    <source>
        <dbReference type="SAM" id="MobiDB-lite"/>
    </source>
</evidence>
<sequence>MSVHPVAVHGPREVPGRRRASGGQDRSSPRPCRVAAYVLVAFVLAMLVHSFLTNENWHWEIVAEYLFDAAVLKGLGVTIVLTLAAMVLGLILGTAVAGLRLSGSRVLSTLAGWYIWFFRGMPVIVQVIFFVYLAQLYPLAGAQVQPAGDRQDRGPVRQEAGGGGRHRPARAAAERGHARLAAQAVQGRGQARAD</sequence>
<keyword evidence="6 9" id="KW-1133">Transmembrane helix</keyword>